<protein>
    <submittedName>
        <fullName evidence="2">NAD(P)-dependent iron-only hydrogenase iron-sulfur protein</fullName>
    </submittedName>
    <submittedName>
        <fullName evidence="1">NADP-reducing hydrogenase subunit HndB</fullName>
        <ecNumber evidence="1">1.12.1.3</ecNumber>
    </submittedName>
</protein>
<dbReference type="Gene3D" id="3.40.30.10">
    <property type="entry name" value="Glutaredoxin"/>
    <property type="match status" value="1"/>
</dbReference>
<evidence type="ECO:0000313" key="2">
    <source>
        <dbReference type="EMBL" id="SET83139.1"/>
    </source>
</evidence>
<dbReference type="EMBL" id="BLMI01000019">
    <property type="protein sequence ID" value="GFI40077.1"/>
    <property type="molecule type" value="Genomic_DNA"/>
</dbReference>
<dbReference type="SUPFAM" id="SSF52833">
    <property type="entry name" value="Thioredoxin-like"/>
    <property type="match status" value="1"/>
</dbReference>
<accession>A0A1I0HGN9</accession>
<keyword evidence="3" id="KW-1185">Reference proteome</keyword>
<organism evidence="2 3">
    <name type="scientific">Thomasclavelia cocleata</name>
    <dbReference type="NCBI Taxonomy" id="69824"/>
    <lineage>
        <taxon>Bacteria</taxon>
        <taxon>Bacillati</taxon>
        <taxon>Bacillota</taxon>
        <taxon>Erysipelotrichia</taxon>
        <taxon>Erysipelotrichales</taxon>
        <taxon>Coprobacillaceae</taxon>
        <taxon>Thomasclavelia</taxon>
    </lineage>
</organism>
<evidence type="ECO:0000313" key="3">
    <source>
        <dbReference type="Proteomes" id="UP000198558"/>
    </source>
</evidence>
<keyword evidence="1" id="KW-0560">Oxidoreductase</keyword>
<dbReference type="EMBL" id="FOIN01000050">
    <property type="protein sequence ID" value="SET83139.1"/>
    <property type="molecule type" value="Genomic_DNA"/>
</dbReference>
<reference evidence="3" key="2">
    <citation type="submission" date="2016-10" db="EMBL/GenBank/DDBJ databases">
        <authorList>
            <person name="Varghese N."/>
            <person name="Submissions S."/>
        </authorList>
    </citation>
    <scope>NUCLEOTIDE SEQUENCE [LARGE SCALE GENOMIC DNA]</scope>
    <source>
        <strain evidence="3">DSM 1551</strain>
    </source>
</reference>
<dbReference type="RefSeq" id="WP_092356546.1">
    <property type="nucleotide sequence ID" value="NZ_BLMI01000019.1"/>
</dbReference>
<evidence type="ECO:0000313" key="1">
    <source>
        <dbReference type="EMBL" id="GFI40077.1"/>
    </source>
</evidence>
<dbReference type="AlphaFoldDB" id="A0A1I0HGN9"/>
<dbReference type="OrthoDB" id="9800692at2"/>
<name>A0A1I0HGN9_9FIRM</name>
<proteinExistence type="predicted"/>
<dbReference type="CDD" id="cd02980">
    <property type="entry name" value="TRX_Fd_family"/>
    <property type="match status" value="1"/>
</dbReference>
<dbReference type="Proteomes" id="UP000198558">
    <property type="component" value="Unassembled WGS sequence"/>
</dbReference>
<reference evidence="1 4" key="3">
    <citation type="journal article" date="2020" name="Microbiome">
        <title>Single-cell genomics of uncultured bacteria reveals dietary fiber responders in the mouse gut microbiota.</title>
        <authorList>
            <person name="Chijiiwa R."/>
            <person name="Hosokawa M."/>
            <person name="Kogawa M."/>
            <person name="Nishikawa Y."/>
            <person name="Ide K."/>
            <person name="Sakanashi C."/>
            <person name="Takahashi K."/>
            <person name="Takeyama H."/>
        </authorList>
    </citation>
    <scope>NUCLEOTIDE SEQUENCE [LARGE SCALE GENOMIC DNA]</scope>
    <source>
        <strain evidence="1">IMSAGC_017</strain>
    </source>
</reference>
<gene>
    <name evidence="1" type="primary">hndB</name>
    <name evidence="1" type="ORF">IMSAGC017_00108</name>
    <name evidence="2" type="ORF">SAMN04489758_15016</name>
</gene>
<dbReference type="InterPro" id="IPR036249">
    <property type="entry name" value="Thioredoxin-like_sf"/>
</dbReference>
<dbReference type="GeneID" id="78289454"/>
<evidence type="ECO:0000313" key="4">
    <source>
        <dbReference type="Proteomes" id="UP000490821"/>
    </source>
</evidence>
<sequence length="122" mass="13587">MKSLEDLMKIRDAAKNNMAMRSDDKQKYRVVVGMATCGIAAGARPVLNALVEEVANKDLPATVLQTGCIGMCTLEPIVEVFDRDDNKTTYVLVDAKKAKEIADRHLKNDEIIDEYTVGHYKK</sequence>
<dbReference type="EC" id="1.12.1.3" evidence="1"/>
<dbReference type="Proteomes" id="UP000490821">
    <property type="component" value="Unassembled WGS sequence"/>
</dbReference>
<dbReference type="GO" id="GO:0050583">
    <property type="term" value="F:hydrogen dehydrogenase (NADP+) activity"/>
    <property type="evidence" value="ECO:0007669"/>
    <property type="project" value="UniProtKB-EC"/>
</dbReference>
<reference evidence="2" key="1">
    <citation type="submission" date="2016-10" db="EMBL/GenBank/DDBJ databases">
        <authorList>
            <person name="de Groot N.N."/>
        </authorList>
    </citation>
    <scope>NUCLEOTIDE SEQUENCE [LARGE SCALE GENOMIC DNA]</scope>
    <source>
        <strain evidence="2">DSM 1551</strain>
    </source>
</reference>